<accession>A0A080N4I8</accession>
<dbReference type="STRING" id="1341695.BBOMB_0768"/>
<dbReference type="PANTHER" id="PTHR33969:SF2">
    <property type="entry name" value="SEGREGATION AND CONDENSATION PROTEIN A"/>
    <property type="match status" value="1"/>
</dbReference>
<proteinExistence type="predicted"/>
<dbReference type="InterPro" id="IPR003768">
    <property type="entry name" value="ScpA"/>
</dbReference>
<evidence type="ECO:0000256" key="3">
    <source>
        <dbReference type="SAM" id="MobiDB-lite"/>
    </source>
</evidence>
<name>A0A080N4I8_9BIFI</name>
<dbReference type="GO" id="GO:0007059">
    <property type="term" value="P:chromosome segregation"/>
    <property type="evidence" value="ECO:0007669"/>
    <property type="project" value="UniProtKB-KW"/>
</dbReference>
<dbReference type="OrthoDB" id="9811016at2"/>
<dbReference type="Gene3D" id="6.10.250.2410">
    <property type="match status" value="1"/>
</dbReference>
<comment type="caution">
    <text evidence="4">The sequence shown here is derived from an EMBL/GenBank/DDBJ whole genome shotgun (WGS) entry which is preliminary data.</text>
</comment>
<keyword evidence="5" id="KW-1185">Reference proteome</keyword>
<sequence length="305" mass="32923">MSANTGFSVDIPAYSGPFDALLSMIANRQMELTQISLSAITEEFLDYVRGMDLSKNMSEASSFIDVASVLVEAKSVALLPGELDSERDEQSLEALRERDMLFARLVQYRAFKSAASDFRGRLEANAGRHPHPAALDDFAVSLLPELVWTLTADDLAHLAAQVIGNAPEREVSLRQLHVSQVDLQAQAAIVKSRLSALCGRGTASGKDKAAGSMTFTELIHDVSSRLEIVARFLAVLLFFKQGHLQYRQAGPFAELNLRWVEGGANMDGTETGADGVHSTNGAGGEPDVDVASQAEKSMMDMGDFA</sequence>
<reference evidence="4 5" key="1">
    <citation type="journal article" date="2014" name="Appl. Environ. Microbiol.">
        <title>Genomic encyclopedia of type strains of the genus Bifidobacterium.</title>
        <authorList>
            <person name="Milani C."/>
            <person name="Lugli G.A."/>
            <person name="Duranti S."/>
            <person name="Turroni F."/>
            <person name="Bottacini F."/>
            <person name="Mangifesta M."/>
            <person name="Sanchez B."/>
            <person name="Viappiani A."/>
            <person name="Mancabelli L."/>
            <person name="Taminiau B."/>
            <person name="Delcenserie V."/>
            <person name="Barrangou R."/>
            <person name="Margolles A."/>
            <person name="van Sinderen D."/>
            <person name="Ventura M."/>
        </authorList>
    </citation>
    <scope>NUCLEOTIDE SEQUENCE [LARGE SCALE GENOMIC DNA]</scope>
    <source>
        <strain evidence="4 5">DSM 19703</strain>
    </source>
</reference>
<evidence type="ECO:0000313" key="5">
    <source>
        <dbReference type="Proteomes" id="UP000028730"/>
    </source>
</evidence>
<organism evidence="4 5">
    <name type="scientific">Bifidobacterium bombi DSM 19703</name>
    <dbReference type="NCBI Taxonomy" id="1341695"/>
    <lineage>
        <taxon>Bacteria</taxon>
        <taxon>Bacillati</taxon>
        <taxon>Actinomycetota</taxon>
        <taxon>Actinomycetes</taxon>
        <taxon>Bifidobacteriales</taxon>
        <taxon>Bifidobacteriaceae</taxon>
        <taxon>Bifidobacterium</taxon>
    </lineage>
</organism>
<evidence type="ECO:0000256" key="1">
    <source>
        <dbReference type="ARBA" id="ARBA00022829"/>
    </source>
</evidence>
<dbReference type="PANTHER" id="PTHR33969">
    <property type="entry name" value="SEGREGATION AND CONDENSATION PROTEIN A"/>
    <property type="match status" value="1"/>
</dbReference>
<evidence type="ECO:0000313" key="4">
    <source>
        <dbReference type="EMBL" id="KFF31415.1"/>
    </source>
</evidence>
<feature type="region of interest" description="Disordered" evidence="3">
    <location>
        <begin position="266"/>
        <end position="288"/>
    </location>
</feature>
<dbReference type="Pfam" id="PF02616">
    <property type="entry name" value="SMC_ScpA"/>
    <property type="match status" value="1"/>
</dbReference>
<gene>
    <name evidence="4" type="ORF">BBOMB_0768</name>
</gene>
<protein>
    <recommendedName>
        <fullName evidence="2">Segregation and condensation protein A</fullName>
    </recommendedName>
</protein>
<keyword evidence="1" id="KW-0159">Chromosome partition</keyword>
<evidence type="ECO:0000256" key="2">
    <source>
        <dbReference type="ARBA" id="ARBA00044777"/>
    </source>
</evidence>
<dbReference type="Proteomes" id="UP000028730">
    <property type="component" value="Unassembled WGS sequence"/>
</dbReference>
<dbReference type="EMBL" id="ATLK01000001">
    <property type="protein sequence ID" value="KFF31415.1"/>
    <property type="molecule type" value="Genomic_DNA"/>
</dbReference>
<dbReference type="AlphaFoldDB" id="A0A080N4I8"/>
<dbReference type="eggNOG" id="COG1354">
    <property type="taxonomic scope" value="Bacteria"/>
</dbReference>